<feature type="compositionally biased region" description="Low complexity" evidence="2">
    <location>
        <begin position="3468"/>
        <end position="3490"/>
    </location>
</feature>
<feature type="region of interest" description="Disordered" evidence="2">
    <location>
        <begin position="1658"/>
        <end position="1698"/>
    </location>
</feature>
<feature type="region of interest" description="Disordered" evidence="2">
    <location>
        <begin position="315"/>
        <end position="427"/>
    </location>
</feature>
<dbReference type="SMART" id="SM00233">
    <property type="entry name" value="PH"/>
    <property type="match status" value="1"/>
</dbReference>
<feature type="region of interest" description="Disordered" evidence="2">
    <location>
        <begin position="127"/>
        <end position="188"/>
    </location>
</feature>
<feature type="compositionally biased region" description="Low complexity" evidence="2">
    <location>
        <begin position="318"/>
        <end position="331"/>
    </location>
</feature>
<feature type="compositionally biased region" description="Basic and acidic residues" evidence="2">
    <location>
        <begin position="2323"/>
        <end position="2333"/>
    </location>
</feature>
<feature type="coiled-coil region" evidence="1">
    <location>
        <begin position="2974"/>
        <end position="3001"/>
    </location>
</feature>
<feature type="region of interest" description="Disordered" evidence="2">
    <location>
        <begin position="1004"/>
        <end position="1126"/>
    </location>
</feature>
<evidence type="ECO:0000313" key="5">
    <source>
        <dbReference type="Proteomes" id="UP000669903"/>
    </source>
</evidence>
<protein>
    <submittedName>
        <fullName evidence="4">PKHA7 protein</fullName>
    </submittedName>
</protein>
<sequence length="3794" mass="424467">MSKCCGCIGVCAITEAYQPLKTHTHPRDIVQETFRNGREILRSPRDRRRKPSVRYDVVRTPGSGSEQSHRHLPGTLRGSLNHSHNHHHNHPHRHELPPSTYLTPPPPPPASSYITVQRGCALHSRLDQPVTSSTPGMDNKKIVQSSTPPAVPVQVRSKHDGSGVAASVSGVRRRSGPQGGLRSPAAKRPLSAPVALQGWLHKQGSEGLMLWKKRWFVLSEYCLFYYKGPEEEKLLGSILLPSYRVTICKPEDKVNKKFAFKAEHANMRTYHFAADSRESMNQWVNALTLATLLQDPSPGAGEAAVVIEIAQDGERSARPSVSSISSILNQSADDSDSGFHGFQSRDDPSHASNNNSSPNSANTASFPNLSGSNSNGNSANNNHASDSGHPMMNGWVQQSPQYGQPGTSQPQQPQQQQQQQQQQQHQQYGHLLPSQQLQPGHSHQHQALLHHHLPHQNALTTHQSSQLHKHVVQQSPQQQQQQQQPQQISHPGTGSVQTIQPMPRTKFGQPIYANAPPKPRRLTDGSNEYSTPSPDMDYRKSPVSPDVTVTSKSPMSDYERNNTIYGTRMNQPSQQSLRIDKSGLHYGYGQTTQSTERRTPDTYGRSAKPRTNSRGNGDYEEVYGTPQLYQRPAGPVGYTKGASPAPIPIPVYAQQQHLQQLHSPVITPPNMAIVRQSRTQPPPRPHSADFLEYEAARRPQQQPTQCERPPDQQRRPQRPKSSLDIVNPSDTTNDGYFYSEERYAAQMRQSAVYLHQTPQHYQQQRNQSLSRVTMQPKLPGIRDKTDENRISTLSDTTCPTLRRVQRDHVHQQHTIPVQSLTQRHSEIMGVDPKLRRSLREKSCEANGRETLTHGEDNTIPRRIRGEYDGWGRAAGHAAHGTHIAQTCHAGHASASRRWSEQQQFCRSASARLPRTRHPAALDPDDDDDYTERSSEQDSRDGERKIQQREESMKRLLEWKQRMLQSPLTRKPSGSANRGRAQNDLSSYYKQQALLDLAAHEAAVAEGRHSRRREDGHRSHVRSKSSDGRRTAVNVPRYNSYSSDDEELGDVRRKRSRRPTHAGRSPRHAGDDRSSTATATATSAVQDVTIPGTGRTSVNQIPQSQILNSRKANPGSTLSSLGGIPPDAGYDEVSFSPMMRNDYAYASSSADKQSLSRRSDPETSFEDSARHKTPKKPLGILKSSTAYGFDQQKYDGQQTSMIESNRSDNLCGYRTNESWHVQKNVQWDSKDDNDEWDPGIDESKVIKEFSYQYINPKKVPVPSKTEDESEKFETMNLVQCRIRSFEMNMDGASPIKEVLTMQEPLKVSPLQATEAHVSKLDCANKTSSVIRSFALGDTNASENASKHKSVEEGHAKQASTDSNKSVKDLLADFERKSQQANRPKSEKRQESRHRGDYEQCVPSTDLNVIPSPRTSMTESLLTHSDQFSTDNDIISKQDDINSEDHYLPMSPRKAILDPNSDDRPHPKMMESLFADEESSYVEMAQNGMTRSLLAPNEDGRKHDSGDYSTLDPSSHYEFVCVRDNKMEPVYMEVNQLSEKEDEDGSKASSMKKSNASENSPHSRGDLPDILTALKSDSSDADDESSKDLESIDAPRHPRFSLSDTFRPASYYLGASRNMMAELHDSSDSELVSPPPIPTSPPPLDDLESLDMQESLEIKKVSPQVATMKDNALNRDSPKSWSKPGQMETHRPPSRFSDATISSTFRDSRISLESASGSDSIELRNPEEEARHRQLKRRPVSDDVCEVLDSLDELESLGSRFDGASIDLDQYLEELQARDAFNVDLYAKDPSYNSIYGFNENMLVVDKLQKTTCQDLSRKMKLMSSNLDRPFDYSGKNKTGSASSLPSMRVSDLPPTHQHSQSFTGDAHYENVASFSPLRGSPAVRSDSEPPRDHRMQSTSQSISALPISHSRDSSYSNASVAASISTSMACQRPASAQSSMHSPISASLSSVNHGSTLTSMLQNVNAYSEQRFPNHSRSASHDTCVRHVLPNHRSTSSQDSSHYPNPMSMQTINSVLQQSYLPNASEQRVQNDQSGAPYYYSDLQASVNSVDMELTKPMIGHTSRLPQLNNQRDDAAIGLNKRNDIGRIVNPIARQMPRQIQVDDIDEARRIAAELRRTTCQLLGDNKAALVDKRNFYEADTLRRVKSTDPLPDVSLPETRNLYPHGLRDKSVNPGNVDNTEPTHVTQASHRRSRSLEGLLDDVGLQNLVEQRNRANRVAAATTTAIAVTSITPTSQVEATSQNLPLSDIHNAMTDSSFNSEDPWEQDSLWCESLRRVSLRNARSLDNLDSPPRPGRSGDAKSRGKITRGATYVNDSVVLRRDNCTEESSCGERPRVKRRTNKDHHTREQSIEDDDDVTYETLSMEMIGTGGYVWDPQSNTYHKPTVSDRNHFLEDGNLPPARSIPDARMSATSFELDREKLRQWDLLSSACLLQEQQRTSMADSGRGLPVVEQPGDAHDSQLAQVDVIVKPVDIADVRDALPMKMPIKRQEPRQEPCKRAAAIRPTGSTVTVLFAFDITGYDVVNTWRTRLVDDATVPMTGTWRDKTSITLLLRFTAGSKDLLIAAHLVIARKMGGKVGLICGSCWSGKYTSGSGSVIGRDPLPPRAVSTSHLPQRTLTQPPTAVSTLPLPRNTTGSNHRQQPLPLHHSTPQQQQQQQQQQQSPMRQLENESTAHILRAASNGDIGKCPGMVTSNDMRDLRLASPSGHSTQRLISPIGHLRVTSLNDHRVSSPSDSEIRVHSPSERKMMSPIGREVDRGGGTMTGPRQGQQRSRADCSELLHKRSNISSLRADASGRLVTQTGASGLVRVSAGELLGRTHEELVLLLIQLRRQNATVLKAMETCHMEIEAQARLADLDTPRRLENLQKLEELKRHLMDLEKQYEKSKPLVNLVDNMVKLGSLYNRNTANGTSNVSGSRHDLHENARDHRDRLEFNQRVQEQRLLAEERRDWDRLSPDHGQLQAKVQQLYKLDRLLQEESGTLHSLQQDKEILEKALGGLRHKLQGSRSNLAEAERYRKQQLLLERELSRVRILLAHNSKKLEETVAENARLEQDLVVLRQKVQASRRYAGNVARDTSSTTAPLEAELRRVQQLVGDLQRQRKELSIQVRQLTEKSHSLVQQIRPQPPHAPQVHHSKKRTQNSWLETDLDSGITLDHGLDSPSSPSLSISPPNKQNDNSHQRYGSPTQYKDLSPLNRPHNQQSFVQPSQNHISTLSPQLREQIQQHQLKQQLLKDQMQGKGNVIQVVPLYINTDSRVAGDYVADTSKYNGNIMNGTLNPAPEYIPPPPPPLSEEALLLNDNYRQNEDNKFAGLMHNREKQEIKTVRIVKRESERRQRDRGDRTGNLGIPLTNGLQAPGGAKRLSDDDFGGSQKFEKAQLGRVVEESPIVHAQSTVQLSELDDVQFQRSMSLPRGFGGQKQQTGVHYGPVVPPPRSDSMHALKSMMARRHKIRFESHDGSSDSTLSPYTDSPTSSSHIPMSSPNYSTASSYSPCQSQNYPSQATMVAAQSHYNNYSLGPYRQYEKIGTLAGAMSPELTSPTNVGIHERPTTATTVNTNQSDSPQLSPVFKSEAAKQIIKEMTEKRVEGPRRRQIPREKRRHYTVSSSKPVLDLEDTFSKMGMGRARDDLDMERALRPRINAPDVVRSTLSHKELKYNESTIDQLLGTPNKIVIPERYIPEQTPELTAEEQEQRLKKAEAIRKMLSETTVTAPEGGDDDSNVEKSDTLKRKVVEEKRQREHILQLNQILAKQVMEKSKMVAVKALATLPLKTESSLDDEDLSPVAPLPLYQQRENFYS</sequence>
<feature type="region of interest" description="Disordered" evidence="2">
    <location>
        <begin position="696"/>
        <end position="735"/>
    </location>
</feature>
<feature type="compositionally biased region" description="Low complexity" evidence="2">
    <location>
        <begin position="2651"/>
        <end position="2661"/>
    </location>
</feature>
<dbReference type="InterPro" id="IPR040392">
    <property type="entry name" value="PKHA4-7_PH"/>
</dbReference>
<feature type="compositionally biased region" description="Polar residues" evidence="2">
    <location>
        <begin position="2172"/>
        <end position="2187"/>
    </location>
</feature>
<feature type="region of interest" description="Disordered" evidence="2">
    <location>
        <begin position="1145"/>
        <end position="1181"/>
    </location>
</feature>
<feature type="region of interest" description="Disordered" evidence="2">
    <location>
        <begin position="459"/>
        <end position="558"/>
    </location>
</feature>
<feature type="compositionally biased region" description="Basic and acidic residues" evidence="2">
    <location>
        <begin position="3328"/>
        <end position="3340"/>
    </location>
</feature>
<feature type="compositionally biased region" description="Polar residues" evidence="2">
    <location>
        <begin position="3458"/>
        <end position="3467"/>
    </location>
</feature>
<feature type="region of interest" description="Disordered" evidence="2">
    <location>
        <begin position="2149"/>
        <end position="2191"/>
    </location>
</feature>
<feature type="region of interest" description="Disordered" evidence="2">
    <location>
        <begin position="3114"/>
        <end position="3139"/>
    </location>
</feature>
<feature type="compositionally biased region" description="Basic residues" evidence="2">
    <location>
        <begin position="83"/>
        <end position="93"/>
    </location>
</feature>
<feature type="compositionally biased region" description="Basic and acidic residues" evidence="2">
    <location>
        <begin position="3581"/>
        <end position="3593"/>
    </location>
</feature>
<feature type="compositionally biased region" description="Polar residues" evidence="2">
    <location>
        <begin position="2607"/>
        <end position="2640"/>
    </location>
</feature>
<feature type="region of interest" description="Disordered" evidence="2">
    <location>
        <begin position="3581"/>
        <end position="3603"/>
    </location>
</feature>
<feature type="compositionally biased region" description="Low complexity" evidence="2">
    <location>
        <begin position="1074"/>
        <end position="1083"/>
    </location>
</feature>
<feature type="region of interest" description="Disordered" evidence="2">
    <location>
        <begin position="3151"/>
        <end position="3209"/>
    </location>
</feature>
<feature type="region of interest" description="Disordered" evidence="2">
    <location>
        <begin position="585"/>
        <end position="619"/>
    </location>
</feature>
<feature type="compositionally biased region" description="Low complexity" evidence="2">
    <location>
        <begin position="350"/>
        <end position="389"/>
    </location>
</feature>
<feature type="region of interest" description="Disordered" evidence="2">
    <location>
        <begin position="3768"/>
        <end position="3794"/>
    </location>
</feature>
<feature type="compositionally biased region" description="Basic and acidic residues" evidence="2">
    <location>
        <begin position="930"/>
        <end position="948"/>
    </location>
</feature>
<dbReference type="InterPro" id="IPR001849">
    <property type="entry name" value="PH_domain"/>
</dbReference>
<dbReference type="InterPro" id="IPR057971">
    <property type="entry name" value="PKHA4-7_TBCA"/>
</dbReference>
<feature type="compositionally biased region" description="Basic and acidic residues" evidence="2">
    <location>
        <begin position="1884"/>
        <end position="1894"/>
    </location>
</feature>
<dbReference type="InterPro" id="IPR011993">
    <property type="entry name" value="PH-like_dom_sf"/>
</dbReference>
<gene>
    <name evidence="4" type="primary">Plekha7</name>
    <name evidence="4" type="ORF">G6Z76_0004672</name>
</gene>
<feature type="region of interest" description="Disordered" evidence="2">
    <location>
        <begin position="1713"/>
        <end position="1736"/>
    </location>
</feature>
<feature type="compositionally biased region" description="Polar residues" evidence="2">
    <location>
        <begin position="488"/>
        <end position="500"/>
    </location>
</feature>
<keyword evidence="5" id="KW-1185">Reference proteome</keyword>
<feature type="compositionally biased region" description="Basic and acidic residues" evidence="2">
    <location>
        <begin position="1582"/>
        <end position="1594"/>
    </location>
</feature>
<evidence type="ECO:0000259" key="3">
    <source>
        <dbReference type="PROSITE" id="PS50003"/>
    </source>
</evidence>
<feature type="region of interest" description="Disordered" evidence="2">
    <location>
        <begin position="2750"/>
        <end position="2774"/>
    </location>
</feature>
<dbReference type="Pfam" id="PF00169">
    <property type="entry name" value="PH"/>
    <property type="match status" value="1"/>
</dbReference>
<dbReference type="Proteomes" id="UP000669903">
    <property type="component" value="Unassembled WGS sequence"/>
</dbReference>
<feature type="region of interest" description="Disordered" evidence="2">
    <location>
        <begin position="3703"/>
        <end position="3722"/>
    </location>
</feature>
<dbReference type="Pfam" id="PF25541">
    <property type="entry name" value="TBCA_PH"/>
    <property type="match status" value="1"/>
</dbReference>
<dbReference type="PANTHER" id="PTHR12752:SF9">
    <property type="entry name" value="KRAMER, ISOFORM I"/>
    <property type="match status" value="1"/>
</dbReference>
<feature type="region of interest" description="Disordered" evidence="2">
    <location>
        <begin position="1622"/>
        <end position="1645"/>
    </location>
</feature>
<feature type="region of interest" description="Disordered" evidence="2">
    <location>
        <begin position="2323"/>
        <end position="2351"/>
    </location>
</feature>
<dbReference type="CDD" id="cd13248">
    <property type="entry name" value="PH_PEPP1_2_3"/>
    <property type="match status" value="1"/>
</dbReference>
<feature type="compositionally biased region" description="Low complexity" evidence="2">
    <location>
        <begin position="1545"/>
        <end position="1558"/>
    </location>
</feature>
<evidence type="ECO:0000256" key="1">
    <source>
        <dbReference type="SAM" id="Coils"/>
    </source>
</evidence>
<feature type="non-terminal residue" evidence="4">
    <location>
        <position position="1"/>
    </location>
</feature>
<reference evidence="4" key="1">
    <citation type="submission" date="2020-03" db="EMBL/GenBank/DDBJ databases">
        <title>Relaxed selection underlies rapid genomic changes in the transitions from sociality to social parasitism in ants.</title>
        <authorList>
            <person name="Bi X."/>
        </authorList>
    </citation>
    <scope>NUCLEOTIDE SEQUENCE</scope>
    <source>
        <strain evidence="4">BGI-DK2014a</strain>
        <tissue evidence="4">Whole body</tissue>
    </source>
</reference>
<feature type="domain" description="PH" evidence="3">
    <location>
        <begin position="193"/>
        <end position="292"/>
    </location>
</feature>
<name>A0A836KB34_9HYME</name>
<dbReference type="Gene3D" id="2.30.29.30">
    <property type="entry name" value="Pleckstrin-homology domain (PH domain)/Phosphotyrosine-binding domain (PTB)"/>
    <property type="match status" value="1"/>
</dbReference>
<feature type="compositionally biased region" description="Polar residues" evidence="2">
    <location>
        <begin position="129"/>
        <end position="148"/>
    </location>
</feature>
<feature type="compositionally biased region" description="Low complexity" evidence="2">
    <location>
        <begin position="397"/>
        <end position="427"/>
    </location>
</feature>
<feature type="compositionally biased region" description="Polar residues" evidence="2">
    <location>
        <begin position="1834"/>
        <end position="1844"/>
    </location>
</feature>
<feature type="compositionally biased region" description="Basic and acidic residues" evidence="2">
    <location>
        <begin position="1005"/>
        <end position="1029"/>
    </location>
</feature>
<feature type="compositionally biased region" description="Low complexity" evidence="2">
    <location>
        <begin position="473"/>
        <end position="487"/>
    </location>
</feature>
<feature type="region of interest" description="Disordered" evidence="2">
    <location>
        <begin position="893"/>
        <end position="948"/>
    </location>
</feature>
<feature type="region of interest" description="Disordered" evidence="2">
    <location>
        <begin position="3451"/>
        <end position="3490"/>
    </location>
</feature>
<proteinExistence type="predicted"/>
<feature type="region of interest" description="Disordered" evidence="2">
    <location>
        <begin position="2726"/>
        <end position="2745"/>
    </location>
</feature>
<feature type="compositionally biased region" description="Polar residues" evidence="2">
    <location>
        <begin position="3171"/>
        <end position="3188"/>
    </location>
</feature>
<feature type="compositionally biased region" description="Polar residues" evidence="2">
    <location>
        <begin position="3196"/>
        <end position="3209"/>
    </location>
</feature>
<accession>A0A836KB34</accession>
<feature type="region of interest" description="Disordered" evidence="2">
    <location>
        <begin position="36"/>
        <end position="114"/>
    </location>
</feature>
<feature type="compositionally biased region" description="Basic residues" evidence="2">
    <location>
        <begin position="1051"/>
        <end position="1066"/>
    </location>
</feature>
<dbReference type="EMBL" id="JAANIC010002885">
    <property type="protein sequence ID" value="KAG5343887.1"/>
    <property type="molecule type" value="Genomic_DNA"/>
</dbReference>
<feature type="compositionally biased region" description="Basic and acidic residues" evidence="2">
    <location>
        <begin position="1343"/>
        <end position="1354"/>
    </location>
</feature>
<keyword evidence="1" id="KW-0175">Coiled coil</keyword>
<feature type="compositionally biased region" description="Polar residues" evidence="2">
    <location>
        <begin position="1093"/>
        <end position="1119"/>
    </location>
</feature>
<feature type="region of interest" description="Disordered" evidence="2">
    <location>
        <begin position="1873"/>
        <end position="1912"/>
    </location>
</feature>
<feature type="compositionally biased region" description="Polar residues" evidence="2">
    <location>
        <begin position="1400"/>
        <end position="1411"/>
    </location>
</feature>
<feature type="region of interest" description="Disordered" evidence="2">
    <location>
        <begin position="1825"/>
        <end position="1861"/>
    </location>
</feature>
<feature type="compositionally biased region" description="Pro residues" evidence="2">
    <location>
        <begin position="1631"/>
        <end position="1642"/>
    </location>
</feature>
<feature type="region of interest" description="Disordered" evidence="2">
    <location>
        <begin position="1340"/>
        <end position="1411"/>
    </location>
</feature>
<feature type="region of interest" description="Disordered" evidence="2">
    <location>
        <begin position="2595"/>
        <end position="2669"/>
    </location>
</feature>
<feature type="region of interest" description="Disordered" evidence="2">
    <location>
        <begin position="2283"/>
        <end position="2311"/>
    </location>
</feature>
<feature type="compositionally biased region" description="Basic and acidic residues" evidence="2">
    <location>
        <begin position="1363"/>
        <end position="1396"/>
    </location>
</feature>
<feature type="region of interest" description="Disordered" evidence="2">
    <location>
        <begin position="1535"/>
        <end position="1598"/>
    </location>
</feature>
<feature type="compositionally biased region" description="Basic and acidic residues" evidence="2">
    <location>
        <begin position="1719"/>
        <end position="1730"/>
    </location>
</feature>
<evidence type="ECO:0000256" key="2">
    <source>
        <dbReference type="SAM" id="MobiDB-lite"/>
    </source>
</evidence>
<evidence type="ECO:0000313" key="4">
    <source>
        <dbReference type="EMBL" id="KAG5343887.1"/>
    </source>
</evidence>
<dbReference type="PANTHER" id="PTHR12752">
    <property type="entry name" value="PHOSPHOINOSITOL 3-PHOSPHATE-BINDING PROTEIN"/>
    <property type="match status" value="1"/>
</dbReference>
<feature type="coiled-coil region" evidence="1">
    <location>
        <begin position="3033"/>
        <end position="3113"/>
    </location>
</feature>
<feature type="region of interest" description="Disordered" evidence="2">
    <location>
        <begin position="3328"/>
        <end position="3362"/>
    </location>
</feature>
<feature type="compositionally biased region" description="Low complexity" evidence="2">
    <location>
        <begin position="3159"/>
        <end position="3170"/>
    </location>
</feature>
<dbReference type="SUPFAM" id="SSF50729">
    <property type="entry name" value="PH domain-like"/>
    <property type="match status" value="1"/>
</dbReference>
<comment type="caution">
    <text evidence="4">The sequence shown here is derived from an EMBL/GenBank/DDBJ whole genome shotgun (WGS) entry which is preliminary data.</text>
</comment>
<feature type="non-terminal residue" evidence="4">
    <location>
        <position position="3794"/>
    </location>
</feature>
<feature type="compositionally biased region" description="Polar residues" evidence="2">
    <location>
        <begin position="524"/>
        <end position="533"/>
    </location>
</feature>
<dbReference type="PROSITE" id="PS50003">
    <property type="entry name" value="PH_DOMAIN"/>
    <property type="match status" value="1"/>
</dbReference>
<organism evidence="4 5">
    <name type="scientific">Acromyrmex charruanus</name>
    <dbReference type="NCBI Taxonomy" id="2715315"/>
    <lineage>
        <taxon>Eukaryota</taxon>
        <taxon>Metazoa</taxon>
        <taxon>Ecdysozoa</taxon>
        <taxon>Arthropoda</taxon>
        <taxon>Hexapoda</taxon>
        <taxon>Insecta</taxon>
        <taxon>Pterygota</taxon>
        <taxon>Neoptera</taxon>
        <taxon>Endopterygota</taxon>
        <taxon>Hymenoptera</taxon>
        <taxon>Apocrita</taxon>
        <taxon>Aculeata</taxon>
        <taxon>Formicoidea</taxon>
        <taxon>Formicidae</taxon>
        <taxon>Myrmicinae</taxon>
        <taxon>Acromyrmex</taxon>
    </lineage>
</organism>